<gene>
    <name evidence="1" type="ORF">L6452_26676</name>
</gene>
<organism evidence="1 2">
    <name type="scientific">Arctium lappa</name>
    <name type="common">Greater burdock</name>
    <name type="synonym">Lappa major</name>
    <dbReference type="NCBI Taxonomy" id="4217"/>
    <lineage>
        <taxon>Eukaryota</taxon>
        <taxon>Viridiplantae</taxon>
        <taxon>Streptophyta</taxon>
        <taxon>Embryophyta</taxon>
        <taxon>Tracheophyta</taxon>
        <taxon>Spermatophyta</taxon>
        <taxon>Magnoliopsida</taxon>
        <taxon>eudicotyledons</taxon>
        <taxon>Gunneridae</taxon>
        <taxon>Pentapetalae</taxon>
        <taxon>asterids</taxon>
        <taxon>campanulids</taxon>
        <taxon>Asterales</taxon>
        <taxon>Asteraceae</taxon>
        <taxon>Carduoideae</taxon>
        <taxon>Cardueae</taxon>
        <taxon>Arctiinae</taxon>
        <taxon>Arctium</taxon>
    </lineage>
</organism>
<reference evidence="1 2" key="2">
    <citation type="journal article" date="2022" name="Mol. Ecol. Resour.">
        <title>The genomes of chicory, endive, great burdock and yacon provide insights into Asteraceae paleo-polyploidization history and plant inulin production.</title>
        <authorList>
            <person name="Fan W."/>
            <person name="Wang S."/>
            <person name="Wang H."/>
            <person name="Wang A."/>
            <person name="Jiang F."/>
            <person name="Liu H."/>
            <person name="Zhao H."/>
            <person name="Xu D."/>
            <person name="Zhang Y."/>
        </authorList>
    </citation>
    <scope>NUCLEOTIDE SEQUENCE [LARGE SCALE GENOMIC DNA]</scope>
    <source>
        <strain evidence="2">cv. Niubang</strain>
    </source>
</reference>
<sequence>MMFQDPTIPSPTSVPDPNSNISFFDQRGEFEYVDGHISGKIVVELIARLNKCGVICPLFDVGDKEIEPWTTRLLPSRQNGVRKENVVEKRQEDTPEVVSFEHFPAESSPDVTNEESDGDRLSQAGEDRNHAIVVAVATAATAEAAQAAAKVVLLAGYGRHSKEERASIFIQSYYRGYLLISPPSLSEDAN</sequence>
<evidence type="ECO:0000313" key="2">
    <source>
        <dbReference type="Proteomes" id="UP001055879"/>
    </source>
</evidence>
<protein>
    <submittedName>
        <fullName evidence="1">Uncharacterized protein</fullName>
    </submittedName>
</protein>
<name>A0ACB8ZV00_ARCLA</name>
<reference evidence="2" key="1">
    <citation type="journal article" date="2022" name="Mol. Ecol. Resour.">
        <title>The genomes of chicory, endive, great burdock and yacon provide insights into Asteraceae palaeo-polyploidization history and plant inulin production.</title>
        <authorList>
            <person name="Fan W."/>
            <person name="Wang S."/>
            <person name="Wang H."/>
            <person name="Wang A."/>
            <person name="Jiang F."/>
            <person name="Liu H."/>
            <person name="Zhao H."/>
            <person name="Xu D."/>
            <person name="Zhang Y."/>
        </authorList>
    </citation>
    <scope>NUCLEOTIDE SEQUENCE [LARGE SCALE GENOMIC DNA]</scope>
    <source>
        <strain evidence="2">cv. Niubang</strain>
    </source>
</reference>
<dbReference type="Proteomes" id="UP001055879">
    <property type="component" value="Linkage Group LG09"/>
</dbReference>
<keyword evidence="2" id="KW-1185">Reference proteome</keyword>
<comment type="caution">
    <text evidence="1">The sequence shown here is derived from an EMBL/GenBank/DDBJ whole genome shotgun (WGS) entry which is preliminary data.</text>
</comment>
<evidence type="ECO:0000313" key="1">
    <source>
        <dbReference type="EMBL" id="KAI3701524.1"/>
    </source>
</evidence>
<accession>A0ACB8ZV00</accession>
<proteinExistence type="predicted"/>
<dbReference type="EMBL" id="CM042055">
    <property type="protein sequence ID" value="KAI3701524.1"/>
    <property type="molecule type" value="Genomic_DNA"/>
</dbReference>